<dbReference type="EMBL" id="UZAU01000588">
    <property type="status" value="NOT_ANNOTATED_CDS"/>
    <property type="molecule type" value="Genomic_DNA"/>
</dbReference>
<evidence type="ECO:0000313" key="3">
    <source>
        <dbReference type="Proteomes" id="UP000596661"/>
    </source>
</evidence>
<reference evidence="2" key="2">
    <citation type="submission" date="2021-03" db="UniProtKB">
        <authorList>
            <consortium name="EnsemblPlants"/>
        </authorList>
    </citation>
    <scope>IDENTIFICATION</scope>
</reference>
<dbReference type="EnsemblPlants" id="evm.model.06.1023">
    <property type="protein sequence ID" value="cds.evm.model.06.1023"/>
    <property type="gene ID" value="evm.TU.06.1023"/>
</dbReference>
<feature type="region of interest" description="Disordered" evidence="1">
    <location>
        <begin position="63"/>
        <end position="85"/>
    </location>
</feature>
<evidence type="ECO:0000313" key="2">
    <source>
        <dbReference type="EnsemblPlants" id="cds.evm.model.06.1023"/>
    </source>
</evidence>
<protein>
    <submittedName>
        <fullName evidence="2">Uncharacterized protein</fullName>
    </submittedName>
</protein>
<reference evidence="2" key="1">
    <citation type="submission" date="2018-11" db="EMBL/GenBank/DDBJ databases">
        <authorList>
            <person name="Grassa J C."/>
        </authorList>
    </citation>
    <scope>NUCLEOTIDE SEQUENCE [LARGE SCALE GENOMIC DNA]</scope>
</reference>
<sequence>MVTTSSPHYLQYLPEMKFHPTLLLLHLQSRFPNTLLLLLVRENPRTLLQSHIREPAFSPFALPTMPRPWTRKAPLKSAKEKKKNQKTPLFESFNLLPPYTKGLSIFKCRVIFHLGVEKRFSGSNWRICRNGV</sequence>
<proteinExistence type="predicted"/>
<dbReference type="Gramene" id="evm.model.06.1023">
    <property type="protein sequence ID" value="cds.evm.model.06.1023"/>
    <property type="gene ID" value="evm.TU.06.1023"/>
</dbReference>
<dbReference type="Proteomes" id="UP000596661">
    <property type="component" value="Chromosome 6"/>
</dbReference>
<dbReference type="AlphaFoldDB" id="A0A803PST5"/>
<organism evidence="2 3">
    <name type="scientific">Cannabis sativa</name>
    <name type="common">Hemp</name>
    <name type="synonym">Marijuana</name>
    <dbReference type="NCBI Taxonomy" id="3483"/>
    <lineage>
        <taxon>Eukaryota</taxon>
        <taxon>Viridiplantae</taxon>
        <taxon>Streptophyta</taxon>
        <taxon>Embryophyta</taxon>
        <taxon>Tracheophyta</taxon>
        <taxon>Spermatophyta</taxon>
        <taxon>Magnoliopsida</taxon>
        <taxon>eudicotyledons</taxon>
        <taxon>Gunneridae</taxon>
        <taxon>Pentapetalae</taxon>
        <taxon>rosids</taxon>
        <taxon>fabids</taxon>
        <taxon>Rosales</taxon>
        <taxon>Cannabaceae</taxon>
        <taxon>Cannabis</taxon>
    </lineage>
</organism>
<evidence type="ECO:0000256" key="1">
    <source>
        <dbReference type="SAM" id="MobiDB-lite"/>
    </source>
</evidence>
<accession>A0A803PST5</accession>
<feature type="compositionally biased region" description="Basic residues" evidence="1">
    <location>
        <begin position="69"/>
        <end position="85"/>
    </location>
</feature>
<keyword evidence="3" id="KW-1185">Reference proteome</keyword>
<name>A0A803PST5_CANSA</name>